<dbReference type="PROSITE" id="PS50330">
    <property type="entry name" value="UIM"/>
    <property type="match status" value="1"/>
</dbReference>
<reference evidence="2 3" key="1">
    <citation type="journal article" date="2013" name="BMC Genomics">
        <title>Reconstruction of the lipid metabolism for the microalga Monoraphidium neglectum from its genome sequence reveals characteristics suitable for biofuel production.</title>
        <authorList>
            <person name="Bogen C."/>
            <person name="Al-Dilaimi A."/>
            <person name="Albersmeier A."/>
            <person name="Wichmann J."/>
            <person name="Grundmann M."/>
            <person name="Rupp O."/>
            <person name="Lauersen K.J."/>
            <person name="Blifernez-Klassen O."/>
            <person name="Kalinowski J."/>
            <person name="Goesmann A."/>
            <person name="Mussgnug J.H."/>
            <person name="Kruse O."/>
        </authorList>
    </citation>
    <scope>NUCLEOTIDE SEQUENCE [LARGE SCALE GENOMIC DNA]</scope>
    <source>
        <strain evidence="2 3">SAG 48.87</strain>
    </source>
</reference>
<feature type="compositionally biased region" description="Low complexity" evidence="1">
    <location>
        <begin position="453"/>
        <end position="469"/>
    </location>
</feature>
<evidence type="ECO:0000313" key="3">
    <source>
        <dbReference type="Proteomes" id="UP000054498"/>
    </source>
</evidence>
<dbReference type="InterPro" id="IPR003903">
    <property type="entry name" value="UIM_dom"/>
</dbReference>
<dbReference type="EMBL" id="KK100369">
    <property type="protein sequence ID" value="KIZ06460.1"/>
    <property type="molecule type" value="Genomic_DNA"/>
</dbReference>
<name>A0A0D2MV91_9CHLO</name>
<dbReference type="Proteomes" id="UP000054498">
    <property type="component" value="Unassembled WGS sequence"/>
</dbReference>
<dbReference type="AlphaFoldDB" id="A0A0D2MV91"/>
<feature type="region of interest" description="Disordered" evidence="1">
    <location>
        <begin position="449"/>
        <end position="484"/>
    </location>
</feature>
<proteinExistence type="predicted"/>
<dbReference type="GeneID" id="25732551"/>
<evidence type="ECO:0000313" key="2">
    <source>
        <dbReference type="EMBL" id="KIZ06460.1"/>
    </source>
</evidence>
<keyword evidence="3" id="KW-1185">Reference proteome</keyword>
<organism evidence="2 3">
    <name type="scientific">Monoraphidium neglectum</name>
    <dbReference type="NCBI Taxonomy" id="145388"/>
    <lineage>
        <taxon>Eukaryota</taxon>
        <taxon>Viridiplantae</taxon>
        <taxon>Chlorophyta</taxon>
        <taxon>core chlorophytes</taxon>
        <taxon>Chlorophyceae</taxon>
        <taxon>CS clade</taxon>
        <taxon>Sphaeropleales</taxon>
        <taxon>Selenastraceae</taxon>
        <taxon>Monoraphidium</taxon>
    </lineage>
</organism>
<accession>A0A0D2MV91</accession>
<dbReference type="RefSeq" id="XP_013905479.1">
    <property type="nucleotide sequence ID" value="XM_014050025.1"/>
</dbReference>
<sequence>MGLKGRSGANWPLPAEYEQRPLLRVVKALRQVDHKQAPPALHRCRHTGIQNSNGIKSCYLNSVVQAIAATPPLAAAIAAAAVPRKTFKGASPSAAAARRVVELLQRSLQLLNQPSSNTRIITLEPLVCALGAFRPNEGFVPGSPGCPIAALDAIFDAAKETGVDLDEVVAARGRSDVLCDRGCANRGVAAAQRQLVLLPPGCGGGGGGGEGRRAGLAACLEAGVPLFGEGCRVCYSACLDGSVQLEALGSAIVAQIPFVSVQSNQISPRSLEPLLAPDFMPERLDASSALGGGAPLCTGCSSRGSSSGGASSAGGASSDGGFSAGASSDGSGGALQYEQCAVVLGSADHFLACTRRDGRWIVQNDTECYVVGHGRIEDVRRLVRTLRLRPVVAFYHTDAPPAALRRRPCGSCGGDSQPLDAAPGRGLLGGGGDDEDADLAEAIRLSLEEQEEQGAPQAGEAGDAAARSGGARGDGDADELPPRPTSAFAFVSKKAPAPAPAVAASASGRATALSRVLSRGLSLLSGSSLRDSRAVSLDVDAAPGAAARAADPAAMAPVREEEPRAAAAPEAAAPVFYGPQKRTAAQRLAGALHKCDKVARGAALSAEQRLARAREEAAAAAAGLRAALGCQKGGAAALQAQAVPSGGEAELGGSRGGGALRRLLPSCLRPRAA</sequence>
<dbReference type="Gene3D" id="3.90.70.10">
    <property type="entry name" value="Cysteine proteinases"/>
    <property type="match status" value="1"/>
</dbReference>
<evidence type="ECO:0000256" key="1">
    <source>
        <dbReference type="SAM" id="MobiDB-lite"/>
    </source>
</evidence>
<gene>
    <name evidence="2" type="ORF">MNEG_1494</name>
</gene>
<feature type="region of interest" description="Disordered" evidence="1">
    <location>
        <begin position="408"/>
        <end position="433"/>
    </location>
</feature>
<dbReference type="KEGG" id="mng:MNEG_1494"/>
<protein>
    <submittedName>
        <fullName evidence="2">Uncharacterized protein</fullName>
    </submittedName>
</protein>